<evidence type="ECO:0000256" key="6">
    <source>
        <dbReference type="ARBA" id="ARBA00022692"/>
    </source>
</evidence>
<dbReference type="EMBL" id="CP003924">
    <property type="protein sequence ID" value="AGS35381.1"/>
    <property type="molecule type" value="Genomic_DNA"/>
</dbReference>
<comment type="subcellular location">
    <subcellularLocation>
        <location evidence="1">Cell inner membrane</location>
        <topology evidence="1">Multi-pass membrane protein</topology>
    </subcellularLocation>
    <subcellularLocation>
        <location evidence="9">Cell membrane</location>
        <topology evidence="9">Multi-pass membrane protein</topology>
    </subcellularLocation>
</comment>
<dbReference type="KEGG" id="cmd:B841_09545"/>
<evidence type="ECO:0000259" key="10">
    <source>
        <dbReference type="PROSITE" id="PS51012"/>
    </source>
</evidence>
<keyword evidence="12" id="KW-1185">Reference proteome</keyword>
<organism evidence="11 12">
    <name type="scientific">Corynebacterium maris DSM 45190</name>
    <dbReference type="NCBI Taxonomy" id="1224163"/>
    <lineage>
        <taxon>Bacteria</taxon>
        <taxon>Bacillati</taxon>
        <taxon>Actinomycetota</taxon>
        <taxon>Actinomycetes</taxon>
        <taxon>Mycobacteriales</taxon>
        <taxon>Corynebacteriaceae</taxon>
        <taxon>Corynebacterium</taxon>
    </lineage>
</organism>
<dbReference type="Pfam" id="PF01061">
    <property type="entry name" value="ABC2_membrane"/>
    <property type="match status" value="1"/>
</dbReference>
<dbReference type="Proteomes" id="UP000015388">
    <property type="component" value="Chromosome"/>
</dbReference>
<evidence type="ECO:0000256" key="2">
    <source>
        <dbReference type="ARBA" id="ARBA00007783"/>
    </source>
</evidence>
<dbReference type="PANTHER" id="PTHR30413:SF8">
    <property type="entry name" value="TRANSPORT PERMEASE PROTEIN"/>
    <property type="match status" value="1"/>
</dbReference>
<evidence type="ECO:0000256" key="4">
    <source>
        <dbReference type="ARBA" id="ARBA00022475"/>
    </source>
</evidence>
<dbReference type="eggNOG" id="COG1682">
    <property type="taxonomic scope" value="Bacteria"/>
</dbReference>
<gene>
    <name evidence="11" type="ORF">B841_09545</name>
</gene>
<evidence type="ECO:0000313" key="12">
    <source>
        <dbReference type="Proteomes" id="UP000015388"/>
    </source>
</evidence>
<dbReference type="InterPro" id="IPR013525">
    <property type="entry name" value="ABC2_TM"/>
</dbReference>
<accession>S5TKG6</accession>
<evidence type="ECO:0000256" key="8">
    <source>
        <dbReference type="ARBA" id="ARBA00023136"/>
    </source>
</evidence>
<dbReference type="PANTHER" id="PTHR30413">
    <property type="entry name" value="INNER MEMBRANE TRANSPORT PERMEASE"/>
    <property type="match status" value="1"/>
</dbReference>
<reference evidence="11 12" key="1">
    <citation type="submission" date="2012-11" db="EMBL/GenBank/DDBJ databases">
        <title>The complete genome sequence of Corynebacterium maris Coryn-1 (=DSM 45190).</title>
        <authorList>
            <person name="Schaffert L."/>
            <person name="Albersmeier A."/>
            <person name="Kalinowski J."/>
            <person name="Ruckert C."/>
        </authorList>
    </citation>
    <scope>NUCLEOTIDE SEQUENCE [LARGE SCALE GENOMIC DNA]</scope>
    <source>
        <strain evidence="12">Coryn-1</strain>
    </source>
</reference>
<keyword evidence="8 9" id="KW-0472">Membrane</keyword>
<dbReference type="PROSITE" id="PS51012">
    <property type="entry name" value="ABC_TM2"/>
    <property type="match status" value="1"/>
</dbReference>
<keyword evidence="3 9" id="KW-0813">Transport</keyword>
<protein>
    <recommendedName>
        <fullName evidence="9">Transport permease protein</fullName>
    </recommendedName>
</protein>
<feature type="transmembrane region" description="Helical" evidence="9">
    <location>
        <begin position="112"/>
        <end position="135"/>
    </location>
</feature>
<keyword evidence="7 9" id="KW-1133">Transmembrane helix</keyword>
<evidence type="ECO:0000256" key="9">
    <source>
        <dbReference type="RuleBase" id="RU361157"/>
    </source>
</evidence>
<proteinExistence type="inferred from homology"/>
<evidence type="ECO:0000256" key="1">
    <source>
        <dbReference type="ARBA" id="ARBA00004429"/>
    </source>
</evidence>
<keyword evidence="5" id="KW-0997">Cell inner membrane</keyword>
<dbReference type="GO" id="GO:0015920">
    <property type="term" value="P:lipopolysaccharide transport"/>
    <property type="evidence" value="ECO:0007669"/>
    <property type="project" value="TreeGrafter"/>
</dbReference>
<dbReference type="InterPro" id="IPR047817">
    <property type="entry name" value="ABC2_TM_bact-type"/>
</dbReference>
<evidence type="ECO:0000313" key="11">
    <source>
        <dbReference type="EMBL" id="AGS35381.1"/>
    </source>
</evidence>
<feature type="transmembrane region" description="Helical" evidence="9">
    <location>
        <begin position="147"/>
        <end position="166"/>
    </location>
</feature>
<comment type="caution">
    <text evidence="9">Lacks conserved residue(s) required for the propagation of feature annotation.</text>
</comment>
<keyword evidence="6 9" id="KW-0812">Transmembrane</keyword>
<dbReference type="PATRIC" id="fig|1224163.3.peg.1921"/>
<evidence type="ECO:0000256" key="7">
    <source>
        <dbReference type="ARBA" id="ARBA00022989"/>
    </source>
</evidence>
<dbReference type="AlphaFoldDB" id="S5TKG6"/>
<feature type="transmembrane region" description="Helical" evidence="9">
    <location>
        <begin position="206"/>
        <end position="225"/>
    </location>
</feature>
<feature type="transmembrane region" description="Helical" evidence="9">
    <location>
        <begin position="36"/>
        <end position="61"/>
    </location>
</feature>
<dbReference type="GO" id="GO:0005886">
    <property type="term" value="C:plasma membrane"/>
    <property type="evidence" value="ECO:0007669"/>
    <property type="project" value="UniProtKB-SubCell"/>
</dbReference>
<evidence type="ECO:0000256" key="5">
    <source>
        <dbReference type="ARBA" id="ARBA00022519"/>
    </source>
</evidence>
<name>S5TKG6_9CORY</name>
<keyword evidence="4 9" id="KW-1003">Cell membrane</keyword>
<sequence>MFLGQLWILLNPVLQVALFAFVFGVILNVSRGIDNFIGFLILGVIFFGFVSGGLSAGSGLIQSSRNLINSFQFPKASLAISSTVKQAIDNVAPAVLAVVACVLFQLDQPLHWTIVFVIPVYLLIHIFCLGAALIGARVTAFVPDTKALIRVLTRVLFFLSGIFYSVERFATQPVIQEIMLANPIYQFLRAVRNSVMLGTVPTWQEWLYLSTWSFGLLIFGLIFFWRAEARYSSVK</sequence>
<dbReference type="GO" id="GO:0140359">
    <property type="term" value="F:ABC-type transporter activity"/>
    <property type="evidence" value="ECO:0007669"/>
    <property type="project" value="InterPro"/>
</dbReference>
<evidence type="ECO:0000256" key="3">
    <source>
        <dbReference type="ARBA" id="ARBA00022448"/>
    </source>
</evidence>
<dbReference type="HOGENOM" id="CLU_060703_4_0_11"/>
<comment type="similarity">
    <text evidence="2 9">Belongs to the ABC-2 integral membrane protein family.</text>
</comment>
<feature type="transmembrane region" description="Helical" evidence="9">
    <location>
        <begin position="7"/>
        <end position="30"/>
    </location>
</feature>
<dbReference type="STRING" id="1224163.B841_09545"/>
<feature type="domain" description="ABC transmembrane type-2" evidence="10">
    <location>
        <begin position="3"/>
        <end position="227"/>
    </location>
</feature>